<dbReference type="CDD" id="cd07043">
    <property type="entry name" value="STAS_anti-anti-sigma_factors"/>
    <property type="match status" value="1"/>
</dbReference>
<gene>
    <name evidence="4" type="ORF">K678_12339</name>
</gene>
<evidence type="ECO:0000259" key="3">
    <source>
        <dbReference type="PROSITE" id="PS50801"/>
    </source>
</evidence>
<evidence type="ECO:0000313" key="4">
    <source>
        <dbReference type="EMBL" id="EPY01145.1"/>
    </source>
</evidence>
<dbReference type="PATRIC" id="fig|1316936.3.peg.2462"/>
<dbReference type="InterPro" id="IPR002645">
    <property type="entry name" value="STAS_dom"/>
</dbReference>
<dbReference type="STRING" id="1316936.K678_12339"/>
<dbReference type="InterPro" id="IPR003658">
    <property type="entry name" value="Anti-sigma_ant"/>
</dbReference>
<evidence type="ECO:0000256" key="1">
    <source>
        <dbReference type="ARBA" id="ARBA00009013"/>
    </source>
</evidence>
<dbReference type="PANTHER" id="PTHR33495">
    <property type="entry name" value="ANTI-SIGMA FACTOR ANTAGONIST TM_1081-RELATED-RELATED"/>
    <property type="match status" value="1"/>
</dbReference>
<proteinExistence type="inferred from homology"/>
<comment type="caution">
    <text evidence="4">The sequence shown here is derived from an EMBL/GenBank/DDBJ whole genome shotgun (WGS) entry which is preliminary data.</text>
</comment>
<dbReference type="PANTHER" id="PTHR33495:SF2">
    <property type="entry name" value="ANTI-SIGMA FACTOR ANTAGONIST TM_1081-RELATED"/>
    <property type="match status" value="1"/>
</dbReference>
<accession>S9TRJ3</accession>
<dbReference type="EMBL" id="AQPH01000050">
    <property type="protein sequence ID" value="EPY01145.1"/>
    <property type="molecule type" value="Genomic_DNA"/>
</dbReference>
<dbReference type="GO" id="GO:0043856">
    <property type="term" value="F:anti-sigma factor antagonist activity"/>
    <property type="evidence" value="ECO:0007669"/>
    <property type="project" value="InterPro"/>
</dbReference>
<dbReference type="RefSeq" id="WP_021132776.1">
    <property type="nucleotide sequence ID" value="NZ_AQPH01000050.1"/>
</dbReference>
<dbReference type="Pfam" id="PF01740">
    <property type="entry name" value="STAS"/>
    <property type="match status" value="1"/>
</dbReference>
<evidence type="ECO:0000313" key="5">
    <source>
        <dbReference type="Proteomes" id="UP000015350"/>
    </source>
</evidence>
<feature type="domain" description="STAS" evidence="3">
    <location>
        <begin position="6"/>
        <end position="106"/>
    </location>
</feature>
<organism evidence="4 5">
    <name type="scientific">Magnetospirillum fulvum MGU-K5</name>
    <dbReference type="NCBI Taxonomy" id="1316936"/>
    <lineage>
        <taxon>Bacteria</taxon>
        <taxon>Pseudomonadati</taxon>
        <taxon>Pseudomonadota</taxon>
        <taxon>Alphaproteobacteria</taxon>
        <taxon>Rhodospirillales</taxon>
        <taxon>Rhodospirillaceae</taxon>
        <taxon>Magnetospirillum</taxon>
    </lineage>
</organism>
<dbReference type="PROSITE" id="PS50801">
    <property type="entry name" value="STAS"/>
    <property type="match status" value="1"/>
</dbReference>
<comment type="similarity">
    <text evidence="1 2">Belongs to the anti-sigma-factor antagonist family.</text>
</comment>
<evidence type="ECO:0000256" key="2">
    <source>
        <dbReference type="RuleBase" id="RU003749"/>
    </source>
</evidence>
<dbReference type="Gene3D" id="3.30.750.24">
    <property type="entry name" value="STAS domain"/>
    <property type="match status" value="1"/>
</dbReference>
<dbReference type="Proteomes" id="UP000015350">
    <property type="component" value="Unassembled WGS sequence"/>
</dbReference>
<sequence length="106" mass="12024">MEKRGIQYRLADDGDHLTVALEGRLDFAAERQFQELLADLVVSRKRRVTFDLSGLSHIDSVGLGLLYIAREDLGKVNIALALLRPRETVLRMLELTETTKIFAITR</sequence>
<dbReference type="eggNOG" id="COG1366">
    <property type="taxonomic scope" value="Bacteria"/>
</dbReference>
<dbReference type="InterPro" id="IPR036513">
    <property type="entry name" value="STAS_dom_sf"/>
</dbReference>
<name>S9TRJ3_MAGFU</name>
<protein>
    <recommendedName>
        <fullName evidence="2">Anti-sigma factor antagonist</fullName>
    </recommendedName>
</protein>
<reference evidence="4 5" key="1">
    <citation type="submission" date="2013-04" db="EMBL/GenBank/DDBJ databases">
        <authorList>
            <person name="Kuznetsov B."/>
            <person name="Ivanovsky R."/>
        </authorList>
    </citation>
    <scope>NUCLEOTIDE SEQUENCE [LARGE SCALE GENOMIC DNA]</scope>
    <source>
        <strain evidence="4 5">MGU-K5</strain>
    </source>
</reference>
<dbReference type="SUPFAM" id="SSF52091">
    <property type="entry name" value="SpoIIaa-like"/>
    <property type="match status" value="1"/>
</dbReference>
<dbReference type="AlphaFoldDB" id="S9TRJ3"/>
<dbReference type="OrthoDB" id="8236316at2"/>
<dbReference type="NCBIfam" id="TIGR00377">
    <property type="entry name" value="ant_ant_sig"/>
    <property type="match status" value="1"/>
</dbReference>